<evidence type="ECO:0000259" key="4">
    <source>
        <dbReference type="PROSITE" id="PS52004"/>
    </source>
</evidence>
<dbReference type="PANTHER" id="PTHR43775:SF37">
    <property type="entry name" value="SI:DKEY-61P9.11"/>
    <property type="match status" value="1"/>
</dbReference>
<dbReference type="PROSITE" id="PS00606">
    <property type="entry name" value="KS3_1"/>
    <property type="match status" value="1"/>
</dbReference>
<dbReference type="CDD" id="cd00833">
    <property type="entry name" value="PKS"/>
    <property type="match status" value="1"/>
</dbReference>
<dbReference type="InterPro" id="IPR014031">
    <property type="entry name" value="Ketoacyl_synth_C"/>
</dbReference>
<sequence>MSSRQPRTRAAVTGIGCRLPGGVDSPQKLWDALTAGEDLTGPIPADRWARMVGRLHPDQRPERPWSVGVIDDIDAFDHAFFAIGAAEAAEMDPQQRMIAEVVTEALADAGIAPGALAGSDRVGVWSGSASFDQAGINFAPGRAIAMGTVSGTSPSILANRVSYLLDLRGPSMAVDTACSASATALHLARRSVELGEVDTAIVTGSNILLNPGVTAAFADAGVLAPDGVCRPFDEAGDGYVRAEGVVAVVLRRLADAREDRDRVYAVVRGSAANSDGRSRGLYAPNPPAHRALLAAAYAAADLDPAHVDYVQAHGTGTKAGDSSETRALAAVPGAGRPAERPLLVGSVKGVLGHSEGASGLVGVVAAALAIHHGTVPPTANHTRPRPALARQPLRVPTEAEPWPETGRPRTAGVSAFGFGGSNVHVVLEQAPDPEPDPAPEAGAGFFLVPVSAATPARLAGTAEAWASLLAEGADAGAVASTAQHRRDHAPVRAAVVASTSEKAADALRALADGTPHPALVGPRAAPARPGPLVWMFAGQGSQHAAMARSSYRDLPVFREALEEARDALVAHLGRAVWRPGQEIDGFEAAQHAIFLTQVAQAATWRHWGYAPDVVIGHSLGEVAAAHAAGALTLDDATRVVAARSSLLAQTEHLGGLLVTDLTPEHAEHVIDQHGHTETLVVAARNAPDTTVVSGFEAPLEELRAALEADGAYVRRVADDVPAHSPAVEPLVPRLGEALAGLAPRATPGTVFCSTVQAGPVDGDRLDAGYWTDQLRAPVRFAEALADAAAPGAVVLEVAGRSTLASAAASTLATTGADSSLVVAATDRGGADDHAALLTQLAALHTAGHTPARWPEPRRAPVRLPVFWEREKAPSSADRPSLAAVLADGPGDAAATAEALARLAADALATTPDALPRDVPLIDLGLSSVAVIGLRDVLRAAHPALAALNVRTLLDPGTTLNHLAGLAIGLALPARDSH</sequence>
<dbReference type="InterPro" id="IPR016036">
    <property type="entry name" value="Malonyl_transacylase_ACP-bd"/>
</dbReference>
<dbReference type="GO" id="GO:0004315">
    <property type="term" value="F:3-oxoacyl-[acyl-carrier-protein] synthase activity"/>
    <property type="evidence" value="ECO:0007669"/>
    <property type="project" value="InterPro"/>
</dbReference>
<dbReference type="GO" id="GO:0071770">
    <property type="term" value="P:DIM/DIP cell wall layer assembly"/>
    <property type="evidence" value="ECO:0007669"/>
    <property type="project" value="TreeGrafter"/>
</dbReference>
<dbReference type="SUPFAM" id="SSF55048">
    <property type="entry name" value="Probable ACP-binding domain of malonyl-CoA ACP transacylase"/>
    <property type="match status" value="1"/>
</dbReference>
<keyword evidence="3 5" id="KW-0808">Transferase</keyword>
<evidence type="ECO:0000256" key="3">
    <source>
        <dbReference type="ARBA" id="ARBA00022679"/>
    </source>
</evidence>
<dbReference type="InterPro" id="IPR032821">
    <property type="entry name" value="PKS_assoc"/>
</dbReference>
<keyword evidence="1" id="KW-0596">Phosphopantetheine</keyword>
<dbReference type="Pfam" id="PF02801">
    <property type="entry name" value="Ketoacyl-synt_C"/>
    <property type="match status" value="1"/>
</dbReference>
<dbReference type="PANTHER" id="PTHR43775">
    <property type="entry name" value="FATTY ACID SYNTHASE"/>
    <property type="match status" value="1"/>
</dbReference>
<dbReference type="PROSITE" id="PS52004">
    <property type="entry name" value="KS3_2"/>
    <property type="match status" value="1"/>
</dbReference>
<dbReference type="Pfam" id="PF00109">
    <property type="entry name" value="ketoacyl-synt"/>
    <property type="match status" value="1"/>
</dbReference>
<dbReference type="GO" id="GO:0004312">
    <property type="term" value="F:fatty acid synthase activity"/>
    <property type="evidence" value="ECO:0007669"/>
    <property type="project" value="TreeGrafter"/>
</dbReference>
<reference evidence="5 6" key="1">
    <citation type="submission" date="2019-03" db="EMBL/GenBank/DDBJ databases">
        <title>Genomic Encyclopedia of Type Strains, Phase IV (KMG-IV): sequencing the most valuable type-strain genomes for metagenomic binning, comparative biology and taxonomic classification.</title>
        <authorList>
            <person name="Goeker M."/>
        </authorList>
    </citation>
    <scope>NUCLEOTIDE SEQUENCE [LARGE SCALE GENOMIC DNA]</scope>
    <source>
        <strain evidence="5 6">DSM 46770</strain>
    </source>
</reference>
<dbReference type="Gene3D" id="3.40.47.10">
    <property type="match status" value="1"/>
</dbReference>
<dbReference type="GO" id="GO:0005737">
    <property type="term" value="C:cytoplasm"/>
    <property type="evidence" value="ECO:0007669"/>
    <property type="project" value="TreeGrafter"/>
</dbReference>
<proteinExistence type="predicted"/>
<dbReference type="SUPFAM" id="SSF53901">
    <property type="entry name" value="Thiolase-like"/>
    <property type="match status" value="1"/>
</dbReference>
<dbReference type="EMBL" id="SNYN01000002">
    <property type="protein sequence ID" value="TDQ54398.1"/>
    <property type="molecule type" value="Genomic_DNA"/>
</dbReference>
<dbReference type="InterPro" id="IPR020841">
    <property type="entry name" value="PKS_Beta-ketoAc_synthase_dom"/>
</dbReference>
<dbReference type="InterPro" id="IPR014043">
    <property type="entry name" value="Acyl_transferase_dom"/>
</dbReference>
<gene>
    <name evidence="5" type="ORF">EV190_102232</name>
</gene>
<dbReference type="GO" id="GO:0006633">
    <property type="term" value="P:fatty acid biosynthetic process"/>
    <property type="evidence" value="ECO:0007669"/>
    <property type="project" value="InterPro"/>
</dbReference>
<dbReference type="InterPro" id="IPR050091">
    <property type="entry name" value="PKS_NRPS_Biosynth_Enz"/>
</dbReference>
<dbReference type="AlphaFoldDB" id="A0A4R6V687"/>
<keyword evidence="6" id="KW-1185">Reference proteome</keyword>
<dbReference type="Pfam" id="PF00698">
    <property type="entry name" value="Acyl_transf_1"/>
    <property type="match status" value="1"/>
</dbReference>
<evidence type="ECO:0000313" key="5">
    <source>
        <dbReference type="EMBL" id="TDQ54398.1"/>
    </source>
</evidence>
<comment type="caution">
    <text evidence="5">The sequence shown here is derived from an EMBL/GenBank/DDBJ whole genome shotgun (WGS) entry which is preliminary data.</text>
</comment>
<dbReference type="InterPro" id="IPR014030">
    <property type="entry name" value="Ketoacyl_synth_N"/>
</dbReference>
<dbReference type="InterPro" id="IPR018201">
    <property type="entry name" value="Ketoacyl_synth_AS"/>
</dbReference>
<accession>A0A4R6V687</accession>
<dbReference type="Proteomes" id="UP000295281">
    <property type="component" value="Unassembled WGS sequence"/>
</dbReference>
<dbReference type="GO" id="GO:0005886">
    <property type="term" value="C:plasma membrane"/>
    <property type="evidence" value="ECO:0007669"/>
    <property type="project" value="TreeGrafter"/>
</dbReference>
<dbReference type="InterPro" id="IPR001227">
    <property type="entry name" value="Ac_transferase_dom_sf"/>
</dbReference>
<dbReference type="Gene3D" id="3.30.70.3290">
    <property type="match status" value="1"/>
</dbReference>
<evidence type="ECO:0000313" key="6">
    <source>
        <dbReference type="Proteomes" id="UP000295281"/>
    </source>
</evidence>
<dbReference type="Pfam" id="PF16197">
    <property type="entry name" value="KAsynt_C_assoc"/>
    <property type="match status" value="1"/>
</dbReference>
<evidence type="ECO:0000256" key="2">
    <source>
        <dbReference type="ARBA" id="ARBA00022553"/>
    </source>
</evidence>
<dbReference type="InterPro" id="IPR016039">
    <property type="entry name" value="Thiolase-like"/>
</dbReference>
<dbReference type="InterPro" id="IPR016035">
    <property type="entry name" value="Acyl_Trfase/lysoPLipase"/>
</dbReference>
<feature type="domain" description="Ketosynthase family 3 (KS3)" evidence="4">
    <location>
        <begin position="7"/>
        <end position="429"/>
    </location>
</feature>
<protein>
    <submittedName>
        <fullName evidence="5">Acyl transferase domain-containing protein</fullName>
    </submittedName>
</protein>
<organism evidence="5 6">
    <name type="scientific">Actinorugispora endophytica</name>
    <dbReference type="NCBI Taxonomy" id="1605990"/>
    <lineage>
        <taxon>Bacteria</taxon>
        <taxon>Bacillati</taxon>
        <taxon>Actinomycetota</taxon>
        <taxon>Actinomycetes</taxon>
        <taxon>Streptosporangiales</taxon>
        <taxon>Nocardiopsidaceae</taxon>
        <taxon>Actinorugispora</taxon>
    </lineage>
</organism>
<dbReference type="SMART" id="SM00825">
    <property type="entry name" value="PKS_KS"/>
    <property type="match status" value="1"/>
</dbReference>
<name>A0A4R6V687_9ACTN</name>
<dbReference type="SUPFAM" id="SSF52151">
    <property type="entry name" value="FabD/lysophospholipase-like"/>
    <property type="match status" value="1"/>
</dbReference>
<evidence type="ECO:0000256" key="1">
    <source>
        <dbReference type="ARBA" id="ARBA00022450"/>
    </source>
</evidence>
<dbReference type="Gene3D" id="3.40.366.10">
    <property type="entry name" value="Malonyl-Coenzyme A Acyl Carrier Protein, domain 2"/>
    <property type="match status" value="1"/>
</dbReference>
<keyword evidence="2" id="KW-0597">Phosphoprotein</keyword>
<dbReference type="SMART" id="SM00827">
    <property type="entry name" value="PKS_AT"/>
    <property type="match status" value="1"/>
</dbReference>
<dbReference type="RefSeq" id="WP_166655385.1">
    <property type="nucleotide sequence ID" value="NZ_SNYN01000002.1"/>
</dbReference>